<evidence type="ECO:0000313" key="5">
    <source>
        <dbReference type="EMBL" id="HJD52464.1"/>
    </source>
</evidence>
<gene>
    <name evidence="5" type="ORF">IAA93_01870</name>
</gene>
<name>A0A9D2ZUH8_9BACT</name>
<dbReference type="Gene3D" id="1.25.40.10">
    <property type="entry name" value="Tetratricopeptide repeat domain"/>
    <property type="match status" value="5"/>
</dbReference>
<feature type="repeat" description="TPR" evidence="3">
    <location>
        <begin position="228"/>
        <end position="261"/>
    </location>
</feature>
<reference evidence="5" key="1">
    <citation type="journal article" date="2021" name="PeerJ">
        <title>Extensive microbial diversity within the chicken gut microbiome revealed by metagenomics and culture.</title>
        <authorList>
            <person name="Gilroy R."/>
            <person name="Ravi A."/>
            <person name="Getino M."/>
            <person name="Pursley I."/>
            <person name="Horton D.L."/>
            <person name="Alikhan N.F."/>
            <person name="Baker D."/>
            <person name="Gharbi K."/>
            <person name="Hall N."/>
            <person name="Watson M."/>
            <person name="Adriaenssens E.M."/>
            <person name="Foster-Nyarko E."/>
            <person name="Jarju S."/>
            <person name="Secka A."/>
            <person name="Antonio M."/>
            <person name="Oren A."/>
            <person name="Chaudhuri R.R."/>
            <person name="La Ragione R."/>
            <person name="Hildebrand F."/>
            <person name="Pallen M.J."/>
        </authorList>
    </citation>
    <scope>NUCLEOTIDE SEQUENCE</scope>
    <source>
        <strain evidence="5">MalCec1-1739</strain>
    </source>
</reference>
<dbReference type="SMART" id="SM00028">
    <property type="entry name" value="TPR"/>
    <property type="match status" value="11"/>
</dbReference>
<dbReference type="PROSITE" id="PS50005">
    <property type="entry name" value="TPR"/>
    <property type="match status" value="4"/>
</dbReference>
<dbReference type="SUPFAM" id="SSF48452">
    <property type="entry name" value="TPR-like"/>
    <property type="match status" value="2"/>
</dbReference>
<evidence type="ECO:0000256" key="3">
    <source>
        <dbReference type="PROSITE-ProRule" id="PRU00339"/>
    </source>
</evidence>
<dbReference type="Pfam" id="PF14559">
    <property type="entry name" value="TPR_19"/>
    <property type="match status" value="1"/>
</dbReference>
<feature type="chain" id="PRO_5039535073" evidence="4">
    <location>
        <begin position="21"/>
        <end position="665"/>
    </location>
</feature>
<dbReference type="Proteomes" id="UP000787625">
    <property type="component" value="Unassembled WGS sequence"/>
</dbReference>
<sequence>MSGRLASLLLLFMAAMAARAQINTDRVIDIGRNALYFEDYVLSIQYFNQVINVKPYLCEPYFYRGLAKLNLEDYRGAEEDCTRTIECNPFVVNAYNVRALARINLKDYDGAIEDYRAAMKYDPENVGVLHNISMCYLEEKKYEEADSLLNYLMKVSPGYNDAYILKSQVNLEMGDTAQAYAYADEAVKRDPYESAYWSVRAMIELMREEYSEAESDLTQAIRLGINNANNYINRALARYNLKDLRGAMADYDEALDLEPNNYIGLYNRGLLRAQVGDDNRAIEDFDKVIEMNPGNMMAIFNRALLRDNTGDYEGAVDDYGTVLERYPEFAYGYRRRADLYRKMGKTKLAAADEDKLFNLVLDEQFGKQNPNCSTVTRETRSESDEEDVDDYGKMVVADAGDLASYNSDYRGRVQNRNVEVRMQPLVAMTYYEQPSELINHSLYYHDIDVLNAGSGTSLKLIMTTRERPLTQKEADLHFSLINGRKLDAGQGRSCAEQRLRRALDFYLVQDFDSALDDLGEAVVCDATFFPVYFVRSLILCKKAEVEQSQRVTETASDRRESGVQTGVRDYDRALSDLDMVTGLAPDFAYAYYNRGCIKAMLKDFLGALDDFSKTIELDGSFAEAYYNRGLVNVFLGNNKQGIDDLSRAGELGIAASYNVIKRFRK</sequence>
<dbReference type="EMBL" id="DWUP01000035">
    <property type="protein sequence ID" value="HJD52464.1"/>
    <property type="molecule type" value="Genomic_DNA"/>
</dbReference>
<protein>
    <submittedName>
        <fullName evidence="5">Tetratricopeptide repeat protein</fullName>
    </submittedName>
</protein>
<evidence type="ECO:0000256" key="2">
    <source>
        <dbReference type="ARBA" id="ARBA00022803"/>
    </source>
</evidence>
<evidence type="ECO:0000256" key="1">
    <source>
        <dbReference type="ARBA" id="ARBA00022737"/>
    </source>
</evidence>
<evidence type="ECO:0000313" key="6">
    <source>
        <dbReference type="Proteomes" id="UP000787625"/>
    </source>
</evidence>
<dbReference type="PANTHER" id="PTHR44858">
    <property type="entry name" value="TETRATRICOPEPTIDE REPEAT PROTEIN 6"/>
    <property type="match status" value="1"/>
</dbReference>
<keyword evidence="2 3" id="KW-0802">TPR repeat</keyword>
<dbReference type="PANTHER" id="PTHR44858:SF1">
    <property type="entry name" value="UDP-N-ACETYLGLUCOSAMINE--PEPTIDE N-ACETYLGLUCOSAMINYLTRANSFERASE SPINDLY-RELATED"/>
    <property type="match status" value="1"/>
</dbReference>
<evidence type="ECO:0000256" key="4">
    <source>
        <dbReference type="SAM" id="SignalP"/>
    </source>
</evidence>
<proteinExistence type="predicted"/>
<reference evidence="5" key="2">
    <citation type="submission" date="2021-04" db="EMBL/GenBank/DDBJ databases">
        <authorList>
            <person name="Gilroy R."/>
        </authorList>
    </citation>
    <scope>NUCLEOTIDE SEQUENCE</scope>
    <source>
        <strain evidence="5">MalCec1-1739</strain>
    </source>
</reference>
<keyword evidence="4" id="KW-0732">Signal</keyword>
<dbReference type="AlphaFoldDB" id="A0A9D2ZUH8"/>
<feature type="repeat" description="TPR" evidence="3">
    <location>
        <begin position="262"/>
        <end position="295"/>
    </location>
</feature>
<keyword evidence="1" id="KW-0677">Repeat</keyword>
<feature type="repeat" description="TPR" evidence="3">
    <location>
        <begin position="588"/>
        <end position="621"/>
    </location>
</feature>
<accession>A0A9D2ZUH8</accession>
<feature type="signal peptide" evidence="4">
    <location>
        <begin position="1"/>
        <end position="20"/>
    </location>
</feature>
<dbReference type="InterPro" id="IPR050498">
    <property type="entry name" value="Ycf3"/>
</dbReference>
<dbReference type="GO" id="GO:0046813">
    <property type="term" value="P:receptor-mediated virion attachment to host cell"/>
    <property type="evidence" value="ECO:0007669"/>
    <property type="project" value="TreeGrafter"/>
</dbReference>
<feature type="repeat" description="TPR" evidence="3">
    <location>
        <begin position="92"/>
        <end position="125"/>
    </location>
</feature>
<dbReference type="Pfam" id="PF13432">
    <property type="entry name" value="TPR_16"/>
    <property type="match status" value="3"/>
</dbReference>
<organism evidence="5 6">
    <name type="scientific">Candidatus Avibacteroides avistercoris</name>
    <dbReference type="NCBI Taxonomy" id="2840690"/>
    <lineage>
        <taxon>Bacteria</taxon>
        <taxon>Pseudomonadati</taxon>
        <taxon>Bacteroidota</taxon>
        <taxon>Bacteroidia</taxon>
        <taxon>Bacteroidales</taxon>
        <taxon>Bacteroidaceae</taxon>
        <taxon>Bacteroidaceae incertae sedis</taxon>
        <taxon>Candidatus Avibacteroides</taxon>
    </lineage>
</organism>
<dbReference type="InterPro" id="IPR011990">
    <property type="entry name" value="TPR-like_helical_dom_sf"/>
</dbReference>
<dbReference type="GO" id="GO:0009279">
    <property type="term" value="C:cell outer membrane"/>
    <property type="evidence" value="ECO:0007669"/>
    <property type="project" value="TreeGrafter"/>
</dbReference>
<comment type="caution">
    <text evidence="5">The sequence shown here is derived from an EMBL/GenBank/DDBJ whole genome shotgun (WGS) entry which is preliminary data.</text>
</comment>
<dbReference type="InterPro" id="IPR019734">
    <property type="entry name" value="TPR_rpt"/>
</dbReference>